<comment type="caution">
    <text evidence="1">The sequence shown here is derived from an EMBL/GenBank/DDBJ whole genome shotgun (WGS) entry which is preliminary data.</text>
</comment>
<evidence type="ECO:0000313" key="2">
    <source>
        <dbReference type="Proteomes" id="UP000260649"/>
    </source>
</evidence>
<accession>A0A3E2B163</accession>
<feature type="non-terminal residue" evidence="1">
    <location>
        <position position="1"/>
    </location>
</feature>
<dbReference type="InterPro" id="IPR040085">
    <property type="entry name" value="MJ0674-like"/>
</dbReference>
<keyword evidence="2" id="KW-1185">Reference proteome</keyword>
<dbReference type="RefSeq" id="WP_117142826.1">
    <property type="nucleotide sequence ID" value="NZ_QIML01000029.1"/>
</dbReference>
<proteinExistence type="predicted"/>
<dbReference type="Proteomes" id="UP000260649">
    <property type="component" value="Unassembled WGS sequence"/>
</dbReference>
<sequence length="221" mass="25005">SQRDFGREISVERLREIFWALIDAGAHNIDLVNPTHYAHVVAEALSQPLPVPVVWNSGGYDRVETLRALEGTVDIYLPDYKYPDARDAQCWAGAADYPQVARAAIQEMVRQTGPYVLDQEGILQRGVVIRHLLLPGRLNQAKEVMDWVRATFPPHTVLFSLMSQYIPWGRAAEFPPLDRRLRKREARAAMAYLENLSLDGFFQGEEAARAEYIPAFDLTGV</sequence>
<name>A0A3E2B163_9FIRM</name>
<organism evidence="1 2">
    <name type="scientific">Evtepia gabavorous</name>
    <dbReference type="NCBI Taxonomy" id="2211183"/>
    <lineage>
        <taxon>Bacteria</taxon>
        <taxon>Bacillati</taxon>
        <taxon>Bacillota</taxon>
        <taxon>Clostridia</taxon>
        <taxon>Eubacteriales</taxon>
        <taxon>Evtepia</taxon>
    </lineage>
</organism>
<dbReference type="EMBL" id="QQRQ01000029">
    <property type="protein sequence ID" value="RFT05783.1"/>
    <property type="molecule type" value="Genomic_DNA"/>
</dbReference>
<protein>
    <submittedName>
        <fullName evidence="1">Radical SAM protein</fullName>
    </submittedName>
</protein>
<dbReference type="PANTHER" id="PTHR43075:SF1">
    <property type="entry name" value="FORMATE LYASE ACTIVATING ENZYME, PUTATIVE (AFU_ORTHOLOGUE AFUA_2G15630)-RELATED"/>
    <property type="match status" value="1"/>
</dbReference>
<dbReference type="PANTHER" id="PTHR43075">
    <property type="entry name" value="FORMATE LYASE ACTIVATING ENZYME, PUTATIVE (AFU_ORTHOLOGUE AFUA_2G15630)-RELATED"/>
    <property type="match status" value="1"/>
</dbReference>
<gene>
    <name evidence="1" type="ORF">DV520_10935</name>
</gene>
<dbReference type="AlphaFoldDB" id="A0A3E2B163"/>
<evidence type="ECO:0000313" key="1">
    <source>
        <dbReference type="EMBL" id="RFT05783.1"/>
    </source>
</evidence>
<reference evidence="1 2" key="1">
    <citation type="submission" date="2018-07" db="EMBL/GenBank/DDBJ databases">
        <title>GABA Modulating Bacteria of the Human Gut Microbiota.</title>
        <authorList>
            <person name="Strandwitz P."/>
            <person name="Kim K.H."/>
            <person name="Terekhova D."/>
            <person name="Liu J.K."/>
            <person name="Sharma A."/>
            <person name="Levering J."/>
            <person name="Mcdonald D."/>
            <person name="Dietrich D."/>
            <person name="Ramadhar T.R."/>
            <person name="Lekbua A."/>
            <person name="Mroue N."/>
            <person name="Liston C."/>
            <person name="Stewart E.J."/>
            <person name="Dubin M.J."/>
            <person name="Zengler K."/>
            <person name="Knight R."/>
            <person name="Gilbert J.A."/>
            <person name="Clardy J."/>
            <person name="Lewis K."/>
        </authorList>
    </citation>
    <scope>NUCLEOTIDE SEQUENCE [LARGE SCALE GENOMIC DNA]</scope>
    <source>
        <strain evidence="1 2">KLE1738</strain>
    </source>
</reference>
<dbReference type="GeneID" id="97996495"/>